<evidence type="ECO:0000256" key="1">
    <source>
        <dbReference type="ARBA" id="ARBA00001971"/>
    </source>
</evidence>
<evidence type="ECO:0000256" key="12">
    <source>
        <dbReference type="RuleBase" id="RU000461"/>
    </source>
</evidence>
<comment type="subcellular location">
    <subcellularLocation>
        <location evidence="2">Membrane</location>
        <topology evidence="2">Single-pass membrane protein</topology>
    </subcellularLocation>
</comment>
<dbReference type="Pfam" id="PF00067">
    <property type="entry name" value="p450"/>
    <property type="match status" value="2"/>
</dbReference>
<keyword evidence="7 13" id="KW-1133">Transmembrane helix</keyword>
<keyword evidence="15" id="KW-1185">Reference proteome</keyword>
<dbReference type="PRINTS" id="PR00385">
    <property type="entry name" value="P450"/>
</dbReference>
<keyword evidence="10 12" id="KW-0503">Monooxygenase</keyword>
<protein>
    <recommendedName>
        <fullName evidence="16">Cytochrome P450</fullName>
    </recommendedName>
</protein>
<proteinExistence type="inferred from homology"/>
<dbReference type="CDD" id="cd11072">
    <property type="entry name" value="CYP71-like"/>
    <property type="match status" value="1"/>
</dbReference>
<evidence type="ECO:0000256" key="13">
    <source>
        <dbReference type="SAM" id="Phobius"/>
    </source>
</evidence>
<dbReference type="SUPFAM" id="SSF48264">
    <property type="entry name" value="Cytochrome P450"/>
    <property type="match status" value="1"/>
</dbReference>
<evidence type="ECO:0000313" key="15">
    <source>
        <dbReference type="Proteomes" id="UP001396334"/>
    </source>
</evidence>
<dbReference type="InterPro" id="IPR001128">
    <property type="entry name" value="Cyt_P450"/>
</dbReference>
<comment type="caution">
    <text evidence="14">The sequence shown here is derived from an EMBL/GenBank/DDBJ whole genome shotgun (WGS) entry which is preliminary data.</text>
</comment>
<dbReference type="Proteomes" id="UP001396334">
    <property type="component" value="Unassembled WGS sequence"/>
</dbReference>
<evidence type="ECO:0000256" key="2">
    <source>
        <dbReference type="ARBA" id="ARBA00004167"/>
    </source>
</evidence>
<keyword evidence="6 12" id="KW-0479">Metal-binding</keyword>
<evidence type="ECO:0000313" key="14">
    <source>
        <dbReference type="EMBL" id="KAK9025970.1"/>
    </source>
</evidence>
<dbReference type="PANTHER" id="PTHR47953:SF19">
    <property type="entry name" value="OS06G0641600 PROTEIN"/>
    <property type="match status" value="1"/>
</dbReference>
<keyword evidence="4 12" id="KW-0349">Heme</keyword>
<comment type="cofactor">
    <cofactor evidence="1">
        <name>heme</name>
        <dbReference type="ChEBI" id="CHEBI:30413"/>
    </cofactor>
</comment>
<dbReference type="Gene3D" id="1.10.630.10">
    <property type="entry name" value="Cytochrome P450"/>
    <property type="match status" value="1"/>
</dbReference>
<evidence type="ECO:0000256" key="11">
    <source>
        <dbReference type="ARBA" id="ARBA00023136"/>
    </source>
</evidence>
<gene>
    <name evidence="14" type="ORF">V6N11_038823</name>
</gene>
<organism evidence="14 15">
    <name type="scientific">Hibiscus sabdariffa</name>
    <name type="common">roselle</name>
    <dbReference type="NCBI Taxonomy" id="183260"/>
    <lineage>
        <taxon>Eukaryota</taxon>
        <taxon>Viridiplantae</taxon>
        <taxon>Streptophyta</taxon>
        <taxon>Embryophyta</taxon>
        <taxon>Tracheophyta</taxon>
        <taxon>Spermatophyta</taxon>
        <taxon>Magnoliopsida</taxon>
        <taxon>eudicotyledons</taxon>
        <taxon>Gunneridae</taxon>
        <taxon>Pentapetalae</taxon>
        <taxon>rosids</taxon>
        <taxon>malvids</taxon>
        <taxon>Malvales</taxon>
        <taxon>Malvaceae</taxon>
        <taxon>Malvoideae</taxon>
        <taxon>Hibiscus</taxon>
    </lineage>
</organism>
<keyword evidence="11 13" id="KW-0472">Membrane</keyword>
<keyword evidence="9 12" id="KW-0408">Iron</keyword>
<name>A0ABR2SLQ7_9ROSI</name>
<accession>A0ABR2SLQ7</accession>
<dbReference type="PANTHER" id="PTHR47953">
    <property type="entry name" value="OS08G0105600 PROTEIN"/>
    <property type="match status" value="1"/>
</dbReference>
<sequence>MDNQFKLLPLYFTFLVFIFMVFKLWMRSKIKASQKSTSCTMETVYYRPLAPFTLLSSSSPLFGISRKAWSPCNLNLHTEAIRGSTIFSINQIRVGVRSAVAGRCKQHETFISTVRKVLEAAHGFSLADLYPSVKLLPVITGMRAKLERLQLHHDLDVMLESMFEEHRDQGGLEFPLTTDNIKAVILIHNSLSSIFYIHGAPIPLLSNSLRLHYLFVDAAETSQEIQNRKFDTKSTSRSMDVACHRELAPPCWPSTPSDVKRHGQEIWLLDASSARITFQHRSFFPTNCCRNVAFAPYGDYWRQLRKICVLEMLSLKRVQSFTPIREEEVSKLVRAISSKAGSQVNLSDMLYFLTYEIVSRTAFGGKYKEKDDFEILFREVLWFGAVFESVINEHKASEGTEGETEDLVDVLLNLQENGDLEFPLTTDNIKAVIMDVFIAGSDTSFTTLEWAMSELLKNPRVMQKAQEEVRQVFNRKGKVDSEGLHELEYLKLVISETLRLHPPLPLLLPRECSQGCKINGYDIPVKSRVIINAWAIGRNSEYWNEAERFYPERFLNSSVDYKGANFELIPFGAGRRMCPGMLFGIANVELPLAQLLYHFDWKLAGGRKLEDLDMDEVFGVVVRRKNDLCLVPAPYSSPNN</sequence>
<dbReference type="InterPro" id="IPR052306">
    <property type="entry name" value="CYP450_71D"/>
</dbReference>
<dbReference type="EMBL" id="JBBPBN010000013">
    <property type="protein sequence ID" value="KAK9025970.1"/>
    <property type="molecule type" value="Genomic_DNA"/>
</dbReference>
<dbReference type="InterPro" id="IPR002401">
    <property type="entry name" value="Cyt_P450_E_grp-I"/>
</dbReference>
<evidence type="ECO:0000256" key="10">
    <source>
        <dbReference type="ARBA" id="ARBA00023033"/>
    </source>
</evidence>
<dbReference type="InterPro" id="IPR017972">
    <property type="entry name" value="Cyt_P450_CS"/>
</dbReference>
<evidence type="ECO:0000256" key="6">
    <source>
        <dbReference type="ARBA" id="ARBA00022723"/>
    </source>
</evidence>
<reference evidence="14 15" key="1">
    <citation type="journal article" date="2024" name="G3 (Bethesda)">
        <title>Genome assembly of Hibiscus sabdariffa L. provides insights into metabolisms of medicinal natural products.</title>
        <authorList>
            <person name="Kim T."/>
        </authorList>
    </citation>
    <scope>NUCLEOTIDE SEQUENCE [LARGE SCALE GENOMIC DNA]</scope>
    <source>
        <strain evidence="14">TK-2024</strain>
        <tissue evidence="14">Old leaves</tissue>
    </source>
</reference>
<evidence type="ECO:0008006" key="16">
    <source>
        <dbReference type="Google" id="ProtNLM"/>
    </source>
</evidence>
<evidence type="ECO:0000256" key="5">
    <source>
        <dbReference type="ARBA" id="ARBA00022692"/>
    </source>
</evidence>
<feature type="transmembrane region" description="Helical" evidence="13">
    <location>
        <begin position="7"/>
        <end position="26"/>
    </location>
</feature>
<dbReference type="PRINTS" id="PR00463">
    <property type="entry name" value="EP450I"/>
</dbReference>
<evidence type="ECO:0000256" key="8">
    <source>
        <dbReference type="ARBA" id="ARBA00023002"/>
    </source>
</evidence>
<dbReference type="PROSITE" id="PS00086">
    <property type="entry name" value="CYTOCHROME_P450"/>
    <property type="match status" value="1"/>
</dbReference>
<keyword evidence="5 13" id="KW-0812">Transmembrane</keyword>
<evidence type="ECO:0000256" key="7">
    <source>
        <dbReference type="ARBA" id="ARBA00022989"/>
    </source>
</evidence>
<evidence type="ECO:0000256" key="3">
    <source>
        <dbReference type="ARBA" id="ARBA00010617"/>
    </source>
</evidence>
<comment type="similarity">
    <text evidence="3 12">Belongs to the cytochrome P450 family.</text>
</comment>
<keyword evidence="8 12" id="KW-0560">Oxidoreductase</keyword>
<evidence type="ECO:0000256" key="4">
    <source>
        <dbReference type="ARBA" id="ARBA00022617"/>
    </source>
</evidence>
<dbReference type="InterPro" id="IPR036396">
    <property type="entry name" value="Cyt_P450_sf"/>
</dbReference>
<evidence type="ECO:0000256" key="9">
    <source>
        <dbReference type="ARBA" id="ARBA00023004"/>
    </source>
</evidence>